<organism evidence="1 2">
    <name type="scientific">Melastoma candidum</name>
    <dbReference type="NCBI Taxonomy" id="119954"/>
    <lineage>
        <taxon>Eukaryota</taxon>
        <taxon>Viridiplantae</taxon>
        <taxon>Streptophyta</taxon>
        <taxon>Embryophyta</taxon>
        <taxon>Tracheophyta</taxon>
        <taxon>Spermatophyta</taxon>
        <taxon>Magnoliopsida</taxon>
        <taxon>eudicotyledons</taxon>
        <taxon>Gunneridae</taxon>
        <taxon>Pentapetalae</taxon>
        <taxon>rosids</taxon>
        <taxon>malvids</taxon>
        <taxon>Myrtales</taxon>
        <taxon>Melastomataceae</taxon>
        <taxon>Melastomatoideae</taxon>
        <taxon>Melastomateae</taxon>
        <taxon>Melastoma</taxon>
    </lineage>
</organism>
<keyword evidence="2" id="KW-1185">Reference proteome</keyword>
<evidence type="ECO:0000313" key="2">
    <source>
        <dbReference type="Proteomes" id="UP001057402"/>
    </source>
</evidence>
<dbReference type="EMBL" id="CM042884">
    <property type="protein sequence ID" value="KAI4370259.1"/>
    <property type="molecule type" value="Genomic_DNA"/>
</dbReference>
<dbReference type="Proteomes" id="UP001057402">
    <property type="component" value="Chromosome 5"/>
</dbReference>
<protein>
    <submittedName>
        <fullName evidence="1">Uncharacterized protein</fullName>
    </submittedName>
</protein>
<proteinExistence type="predicted"/>
<accession>A0ACB9QUL2</accession>
<comment type="caution">
    <text evidence="1">The sequence shown here is derived from an EMBL/GenBank/DDBJ whole genome shotgun (WGS) entry which is preliminary data.</text>
</comment>
<gene>
    <name evidence="1" type="ORF">MLD38_018626</name>
</gene>
<evidence type="ECO:0000313" key="1">
    <source>
        <dbReference type="EMBL" id="KAI4370259.1"/>
    </source>
</evidence>
<name>A0ACB9QUL2_9MYRT</name>
<reference evidence="2" key="1">
    <citation type="journal article" date="2023" name="Front. Plant Sci.">
        <title>Chromosomal-level genome assembly of Melastoma candidum provides insights into trichome evolution.</title>
        <authorList>
            <person name="Zhong Y."/>
            <person name="Wu W."/>
            <person name="Sun C."/>
            <person name="Zou P."/>
            <person name="Liu Y."/>
            <person name="Dai S."/>
            <person name="Zhou R."/>
        </authorList>
    </citation>
    <scope>NUCLEOTIDE SEQUENCE [LARGE SCALE GENOMIC DNA]</scope>
</reference>
<sequence length="248" mass="28116">MDIDKGQEIPADRRPKWRKVAFGGMQPGYGDNYTDDSFLEDMVMNANVVKRDMVKVMLDSVAISQYLSIVALVGVVWTYSLQSRLDQKTVLVIDAGLLMSGFLILLLTEKMISCTVRAPGTWRKPMLTSCISLNASIIASVFVASRLPSWGDVFAMMLFSLLVFLFAPLVTFCIKKYSFRLYILFSVLLMGYSLALVYRLHTVLFAGLLGLMVFITVVCPYWLIRMQEYKFEINGPWDEAKLCFDITD</sequence>